<name>A0A6G1HP40_9PEZI</name>
<evidence type="ECO:0000256" key="1">
    <source>
        <dbReference type="ARBA" id="ARBA00005466"/>
    </source>
</evidence>
<proteinExistence type="inferred from homology"/>
<evidence type="ECO:0000259" key="6">
    <source>
        <dbReference type="PROSITE" id="PS51387"/>
    </source>
</evidence>
<keyword evidence="3" id="KW-0274">FAD</keyword>
<keyword evidence="5" id="KW-0732">Signal</keyword>
<feature type="domain" description="FAD-binding PCMH-type" evidence="6">
    <location>
        <begin position="60"/>
        <end position="232"/>
    </location>
</feature>
<dbReference type="InterPro" id="IPR016166">
    <property type="entry name" value="FAD-bd_PCMH"/>
</dbReference>
<accession>A0A6G1HP40</accession>
<dbReference type="EMBL" id="ML996702">
    <property type="protein sequence ID" value="KAF2397828.1"/>
    <property type="molecule type" value="Genomic_DNA"/>
</dbReference>
<dbReference type="InterPro" id="IPR006094">
    <property type="entry name" value="Oxid_FAD_bind_N"/>
</dbReference>
<dbReference type="SUPFAM" id="SSF56176">
    <property type="entry name" value="FAD-binding/transporter-associated domain-like"/>
    <property type="match status" value="1"/>
</dbReference>
<keyword evidence="8" id="KW-1185">Reference proteome</keyword>
<dbReference type="GO" id="GO:0016491">
    <property type="term" value="F:oxidoreductase activity"/>
    <property type="evidence" value="ECO:0007669"/>
    <property type="project" value="UniProtKB-KW"/>
</dbReference>
<protein>
    <submittedName>
        <fullName evidence="7">FAD-binding domain-containing protein</fullName>
    </submittedName>
</protein>
<dbReference type="AlphaFoldDB" id="A0A6G1HP40"/>
<dbReference type="PANTHER" id="PTHR42973:SF13">
    <property type="entry name" value="FAD-BINDING PCMH-TYPE DOMAIN-CONTAINING PROTEIN"/>
    <property type="match status" value="1"/>
</dbReference>
<feature type="chain" id="PRO_5026120675" evidence="5">
    <location>
        <begin position="19"/>
        <end position="502"/>
    </location>
</feature>
<dbReference type="InterPro" id="IPR050416">
    <property type="entry name" value="FAD-linked_Oxidoreductase"/>
</dbReference>
<dbReference type="InterPro" id="IPR036318">
    <property type="entry name" value="FAD-bd_PCMH-like_sf"/>
</dbReference>
<organism evidence="7 8">
    <name type="scientific">Trichodelitschia bisporula</name>
    <dbReference type="NCBI Taxonomy" id="703511"/>
    <lineage>
        <taxon>Eukaryota</taxon>
        <taxon>Fungi</taxon>
        <taxon>Dikarya</taxon>
        <taxon>Ascomycota</taxon>
        <taxon>Pezizomycotina</taxon>
        <taxon>Dothideomycetes</taxon>
        <taxon>Dothideomycetes incertae sedis</taxon>
        <taxon>Phaeotrichales</taxon>
        <taxon>Phaeotrichaceae</taxon>
        <taxon>Trichodelitschia</taxon>
    </lineage>
</organism>
<gene>
    <name evidence="7" type="ORF">EJ06DRAFT_481140</name>
</gene>
<reference evidence="7" key="1">
    <citation type="journal article" date="2020" name="Stud. Mycol.">
        <title>101 Dothideomycetes genomes: a test case for predicting lifestyles and emergence of pathogens.</title>
        <authorList>
            <person name="Haridas S."/>
            <person name="Albert R."/>
            <person name="Binder M."/>
            <person name="Bloem J."/>
            <person name="Labutti K."/>
            <person name="Salamov A."/>
            <person name="Andreopoulos B."/>
            <person name="Baker S."/>
            <person name="Barry K."/>
            <person name="Bills G."/>
            <person name="Bluhm B."/>
            <person name="Cannon C."/>
            <person name="Castanera R."/>
            <person name="Culley D."/>
            <person name="Daum C."/>
            <person name="Ezra D."/>
            <person name="Gonzalez J."/>
            <person name="Henrissat B."/>
            <person name="Kuo A."/>
            <person name="Liang C."/>
            <person name="Lipzen A."/>
            <person name="Lutzoni F."/>
            <person name="Magnuson J."/>
            <person name="Mondo S."/>
            <person name="Nolan M."/>
            <person name="Ohm R."/>
            <person name="Pangilinan J."/>
            <person name="Park H.-J."/>
            <person name="Ramirez L."/>
            <person name="Alfaro M."/>
            <person name="Sun H."/>
            <person name="Tritt A."/>
            <person name="Yoshinaga Y."/>
            <person name="Zwiers L.-H."/>
            <person name="Turgeon B."/>
            <person name="Goodwin S."/>
            <person name="Spatafora J."/>
            <person name="Crous P."/>
            <person name="Grigoriev I."/>
        </authorList>
    </citation>
    <scope>NUCLEOTIDE SEQUENCE</scope>
    <source>
        <strain evidence="7">CBS 262.69</strain>
    </source>
</reference>
<sequence>MRSVTLLALQLWSAVVVAAPTPSTLDACKAIQSAVPGKLFYPGDGPYKQENSDYYNIGLSELMPACIVRPTLTPEVAEIVKILNKFADVKFAVKSGGHDPNAGHSSVRDGVLIALSQMKGVEYDKAKKVVYLKPGGQWSGVIKELEKDGVTIVGGRIGAVGLGGYLMQGGLSYLSSQYGMAADQIVEYETVLANGTIAHINQQTNKDLVVAMRGGGDQFGITTKFTLTAYPIGKIWGGIRIFTQRDPTFAALHDFIGGQKDPKAAIIFTTMSNPLGGSLFLVFFFYDGEKPPAGTFGKFEQLRPLIDMVKVQPYSDMVSLAPSSSTGVTMRTAFRSITLPYLASRPGWYSEIEAKWANITKSKLSGLAALTGPQHTIAFQPFGPLIGRASEARGGNSMGIKGSDPPRFILEITSLWSDKKDDEAAQGYARALTEWIEQQLKEVSGQASAKGDKVADYLPYFMNDAFAEQNVTGSYRDYERFKRAKAGVDPSGFWTRAGGFKY</sequence>
<evidence type="ECO:0000256" key="4">
    <source>
        <dbReference type="ARBA" id="ARBA00023002"/>
    </source>
</evidence>
<dbReference type="PANTHER" id="PTHR42973">
    <property type="entry name" value="BINDING OXIDOREDUCTASE, PUTATIVE (AFU_ORTHOLOGUE AFUA_1G17690)-RELATED"/>
    <property type="match status" value="1"/>
</dbReference>
<dbReference type="Proteomes" id="UP000799640">
    <property type="component" value="Unassembled WGS sequence"/>
</dbReference>
<feature type="signal peptide" evidence="5">
    <location>
        <begin position="1"/>
        <end position="18"/>
    </location>
</feature>
<dbReference type="OrthoDB" id="2151789at2759"/>
<keyword evidence="2" id="KW-0285">Flavoprotein</keyword>
<keyword evidence="4" id="KW-0560">Oxidoreductase</keyword>
<dbReference type="InterPro" id="IPR016169">
    <property type="entry name" value="FAD-bd_PCMH_sub2"/>
</dbReference>
<evidence type="ECO:0000256" key="2">
    <source>
        <dbReference type="ARBA" id="ARBA00022630"/>
    </source>
</evidence>
<dbReference type="PROSITE" id="PS51387">
    <property type="entry name" value="FAD_PCMH"/>
    <property type="match status" value="1"/>
</dbReference>
<dbReference type="Gene3D" id="3.30.465.10">
    <property type="match status" value="1"/>
</dbReference>
<dbReference type="GO" id="GO:0071949">
    <property type="term" value="F:FAD binding"/>
    <property type="evidence" value="ECO:0007669"/>
    <property type="project" value="InterPro"/>
</dbReference>
<evidence type="ECO:0000313" key="8">
    <source>
        <dbReference type="Proteomes" id="UP000799640"/>
    </source>
</evidence>
<evidence type="ECO:0000256" key="3">
    <source>
        <dbReference type="ARBA" id="ARBA00022827"/>
    </source>
</evidence>
<evidence type="ECO:0000313" key="7">
    <source>
        <dbReference type="EMBL" id="KAF2397828.1"/>
    </source>
</evidence>
<evidence type="ECO:0000256" key="5">
    <source>
        <dbReference type="SAM" id="SignalP"/>
    </source>
</evidence>
<comment type="similarity">
    <text evidence="1">Belongs to the oxygen-dependent FAD-linked oxidoreductase family.</text>
</comment>
<dbReference type="Pfam" id="PF01565">
    <property type="entry name" value="FAD_binding_4"/>
    <property type="match status" value="1"/>
</dbReference>